<evidence type="ECO:0000313" key="5">
    <source>
        <dbReference type="EMBL" id="TRY61140.1"/>
    </source>
</evidence>
<dbReference type="InterPro" id="IPR029063">
    <property type="entry name" value="SAM-dependent_MTases_sf"/>
</dbReference>
<dbReference type="CDD" id="cd02440">
    <property type="entry name" value="AdoMet_MTases"/>
    <property type="match status" value="2"/>
</dbReference>
<evidence type="ECO:0000256" key="3">
    <source>
        <dbReference type="ARBA" id="ARBA00022679"/>
    </source>
</evidence>
<comment type="similarity">
    <text evidence="1">Belongs to the methyltransferase superfamily. METL family.</text>
</comment>
<evidence type="ECO:0000313" key="6">
    <source>
        <dbReference type="Proteomes" id="UP000318571"/>
    </source>
</evidence>
<gene>
    <name evidence="5" type="ORF">TCAL_14932</name>
</gene>
<dbReference type="SUPFAM" id="SSF53335">
    <property type="entry name" value="S-adenosyl-L-methionine-dependent methyltransferases"/>
    <property type="match status" value="2"/>
</dbReference>
<dbReference type="Pfam" id="PF13489">
    <property type="entry name" value="Methyltransf_23"/>
    <property type="match status" value="1"/>
</dbReference>
<dbReference type="Gene3D" id="3.40.50.150">
    <property type="entry name" value="Vaccinia Virus protein VP39"/>
    <property type="match status" value="2"/>
</dbReference>
<dbReference type="STRING" id="6832.A0A553N6W1"/>
<dbReference type="EMBL" id="VCGU01000459">
    <property type="protein sequence ID" value="TRY61140.1"/>
    <property type="molecule type" value="Genomic_DNA"/>
</dbReference>
<dbReference type="InterPro" id="IPR026113">
    <property type="entry name" value="METTL2/6/8-like"/>
</dbReference>
<dbReference type="GO" id="GO:0052735">
    <property type="term" value="F:tRNA (cytidine-3-)-methyltransferase activity"/>
    <property type="evidence" value="ECO:0007669"/>
    <property type="project" value="TreeGrafter"/>
</dbReference>
<accession>A0A553N6W1</accession>
<proteinExistence type="inferred from homology"/>
<keyword evidence="2" id="KW-0489">Methyltransferase</keyword>
<evidence type="ECO:0000259" key="4">
    <source>
        <dbReference type="Pfam" id="PF08242"/>
    </source>
</evidence>
<dbReference type="PANTHER" id="PTHR22809">
    <property type="entry name" value="METHYLTRANSFERASE-RELATED"/>
    <property type="match status" value="1"/>
</dbReference>
<evidence type="ECO:0000256" key="2">
    <source>
        <dbReference type="ARBA" id="ARBA00022603"/>
    </source>
</evidence>
<dbReference type="GO" id="GO:0032259">
    <property type="term" value="P:methylation"/>
    <property type="evidence" value="ECO:0007669"/>
    <property type="project" value="UniProtKB-KW"/>
</dbReference>
<sequence>MEPSADHKRPAFGNRFLTDEQHVFEHNAWDNVDWDADHLHRVQQQIEDNSHHKMSSERRQELEDQASRHWDQFYQIHQNRFFKDRKWLFTEFPPLAALDQAAGPALSMLEVGCGVGNTVFPVLEMVQNARFKLYCCDFSPVAIDVLKADKNFDPERCLPFVCDIGSMAAWQACPIPAQSLDVVTMIFCLSALEPEQMGVALSALYDRLKPGGCVLFRDYGQYDLAQRPAFGNRFLTDEQHVFEHNAWDNVDWDADHLHRVQQQIEDNSHHKMSSERRQELEDQASRHWDQFYQIHQNRFFKDRKWLFTEFPPLAALDQAAGPALSMLEVGCGVGNTVFPVLEMVQNARFKLYCCDFSPVAIDVLKADKNFDPERCLPFVCDIGSMAAWQACPIPAQSLDVVTMIFCLSALEPEQMGVALSALYDRLKPGGCVLFRDYGQYDLAQVRFKPGKCLADNFYVRGDGTRVFFFSQDKVKAIFEQAGFVEKQNLSDKRLQVNRGKQLKMYRVWIQAQYVKPHQ</sequence>
<name>A0A553N6W1_TIGCA</name>
<organism evidence="5 6">
    <name type="scientific">Tigriopus californicus</name>
    <name type="common">Marine copepod</name>
    <dbReference type="NCBI Taxonomy" id="6832"/>
    <lineage>
        <taxon>Eukaryota</taxon>
        <taxon>Metazoa</taxon>
        <taxon>Ecdysozoa</taxon>
        <taxon>Arthropoda</taxon>
        <taxon>Crustacea</taxon>
        <taxon>Multicrustacea</taxon>
        <taxon>Hexanauplia</taxon>
        <taxon>Copepoda</taxon>
        <taxon>Harpacticoida</taxon>
        <taxon>Harpacticidae</taxon>
        <taxon>Tigriopus</taxon>
    </lineage>
</organism>
<dbReference type="Pfam" id="PF08242">
    <property type="entry name" value="Methyltransf_12"/>
    <property type="match status" value="1"/>
</dbReference>
<keyword evidence="6" id="KW-1185">Reference proteome</keyword>
<dbReference type="PANTHER" id="PTHR22809:SF11">
    <property type="entry name" value="TRNA N(3)-METHYLCYTIDINE METHYLTRANSFERASE METTL2"/>
    <property type="match status" value="1"/>
</dbReference>
<protein>
    <recommendedName>
        <fullName evidence="4">Methyltransferase type 12 domain-containing protein</fullName>
    </recommendedName>
</protein>
<evidence type="ECO:0000256" key="1">
    <source>
        <dbReference type="ARBA" id="ARBA00009725"/>
    </source>
</evidence>
<dbReference type="InterPro" id="IPR013217">
    <property type="entry name" value="Methyltransf_12"/>
</dbReference>
<comment type="caution">
    <text evidence="5">The sequence shown here is derived from an EMBL/GenBank/DDBJ whole genome shotgun (WGS) entry which is preliminary data.</text>
</comment>
<dbReference type="Proteomes" id="UP000318571">
    <property type="component" value="Chromosome 8"/>
</dbReference>
<dbReference type="AlphaFoldDB" id="A0A553N6W1"/>
<feature type="domain" description="Methyltransferase type 12" evidence="4">
    <location>
        <begin position="109"/>
        <end position="213"/>
    </location>
</feature>
<keyword evidence="3" id="KW-0808">Transferase</keyword>
<reference evidence="5 6" key="1">
    <citation type="journal article" date="2018" name="Nat. Ecol. Evol.">
        <title>Genomic signatures of mitonuclear coevolution across populations of Tigriopus californicus.</title>
        <authorList>
            <person name="Barreto F.S."/>
            <person name="Watson E.T."/>
            <person name="Lima T.G."/>
            <person name="Willett C.S."/>
            <person name="Edmands S."/>
            <person name="Li W."/>
            <person name="Burton R.S."/>
        </authorList>
    </citation>
    <scope>NUCLEOTIDE SEQUENCE [LARGE SCALE GENOMIC DNA]</scope>
    <source>
        <strain evidence="5 6">San Diego</strain>
    </source>
</reference>